<sequence>MARQVRAVRTRRAVIQAAAEVFAERGYAAATIADILERAGVTKGALYFHFESKEALARGVIEAQITSDYQVPRELKLQEWVDVGMTLAYQIPRDAVLLAGIRLSADPHSRRLFGSAWPAWTELSRAYLSRAKEQGEVLPHVVPLETAECFFAAWLGTQMFSEVTAQWHDMSERVSVLFNHMLPAIATPAALIRLDTAPDRGARVVAEAQRARQAAEPAPADA</sequence>
<dbReference type="Gene3D" id="1.10.357.10">
    <property type="entry name" value="Tetracycline Repressor, domain 2"/>
    <property type="match status" value="1"/>
</dbReference>
<evidence type="ECO:0000256" key="3">
    <source>
        <dbReference type="ARBA" id="ARBA00023163"/>
    </source>
</evidence>
<evidence type="ECO:0000256" key="4">
    <source>
        <dbReference type="PROSITE-ProRule" id="PRU00335"/>
    </source>
</evidence>
<dbReference type="InterPro" id="IPR009057">
    <property type="entry name" value="Homeodomain-like_sf"/>
</dbReference>
<organism evidence="6 7">
    <name type="scientific">Streptomyces pyxinicus</name>
    <dbReference type="NCBI Taxonomy" id="2970331"/>
    <lineage>
        <taxon>Bacteria</taxon>
        <taxon>Bacillati</taxon>
        <taxon>Actinomycetota</taxon>
        <taxon>Actinomycetes</taxon>
        <taxon>Kitasatosporales</taxon>
        <taxon>Streptomycetaceae</taxon>
        <taxon>Streptomyces</taxon>
    </lineage>
</organism>
<comment type="caution">
    <text evidence="6">The sequence shown here is derived from an EMBL/GenBank/DDBJ whole genome shotgun (WGS) entry which is preliminary data.</text>
</comment>
<feature type="DNA-binding region" description="H-T-H motif" evidence="4">
    <location>
        <begin position="31"/>
        <end position="50"/>
    </location>
</feature>
<reference evidence="6 7" key="1">
    <citation type="submission" date="2022-08" db="EMBL/GenBank/DDBJ databases">
        <authorList>
            <person name="Somphong A."/>
            <person name="Phongsopitanun W."/>
        </authorList>
    </citation>
    <scope>NUCLEOTIDE SEQUENCE [LARGE SCALE GENOMIC DNA]</scope>
    <source>
        <strain evidence="6 7">LP11</strain>
    </source>
</reference>
<dbReference type="SUPFAM" id="SSF48498">
    <property type="entry name" value="Tetracyclin repressor-like, C-terminal domain"/>
    <property type="match status" value="1"/>
</dbReference>
<dbReference type="PANTHER" id="PTHR30055">
    <property type="entry name" value="HTH-TYPE TRANSCRIPTIONAL REGULATOR RUTR"/>
    <property type="match status" value="1"/>
</dbReference>
<keyword evidence="7" id="KW-1185">Reference proteome</keyword>
<dbReference type="PROSITE" id="PS50977">
    <property type="entry name" value="HTH_TETR_2"/>
    <property type="match status" value="1"/>
</dbReference>
<evidence type="ECO:0000256" key="2">
    <source>
        <dbReference type="ARBA" id="ARBA00023125"/>
    </source>
</evidence>
<dbReference type="Proteomes" id="UP001205612">
    <property type="component" value="Unassembled WGS sequence"/>
</dbReference>
<dbReference type="InterPro" id="IPR023772">
    <property type="entry name" value="DNA-bd_HTH_TetR-type_CS"/>
</dbReference>
<gene>
    <name evidence="6" type="ORF">NX794_35460</name>
</gene>
<evidence type="ECO:0000256" key="1">
    <source>
        <dbReference type="ARBA" id="ARBA00023015"/>
    </source>
</evidence>
<evidence type="ECO:0000313" key="6">
    <source>
        <dbReference type="EMBL" id="MCS0606466.1"/>
    </source>
</evidence>
<proteinExistence type="predicted"/>
<dbReference type="NCBIfam" id="NF041196">
    <property type="entry name" value="ScbR_bind_reg"/>
    <property type="match status" value="1"/>
</dbReference>
<dbReference type="InterPro" id="IPR047923">
    <property type="entry name" value="ArpA-like"/>
</dbReference>
<keyword evidence="2 4" id="KW-0238">DNA-binding</keyword>
<keyword evidence="1" id="KW-0805">Transcription regulation</keyword>
<keyword evidence="3" id="KW-0804">Transcription</keyword>
<dbReference type="PROSITE" id="PS01081">
    <property type="entry name" value="HTH_TETR_1"/>
    <property type="match status" value="1"/>
</dbReference>
<accession>A0ABT2BDH1</accession>
<dbReference type="Pfam" id="PF00440">
    <property type="entry name" value="TetR_N"/>
    <property type="match status" value="1"/>
</dbReference>
<dbReference type="InterPro" id="IPR050109">
    <property type="entry name" value="HTH-type_TetR-like_transc_reg"/>
</dbReference>
<protein>
    <submittedName>
        <fullName evidence="6">TetR/AcrR family transcriptional regulator</fullName>
    </submittedName>
</protein>
<dbReference type="PANTHER" id="PTHR30055:SF234">
    <property type="entry name" value="HTH-TYPE TRANSCRIPTIONAL REGULATOR BETI"/>
    <property type="match status" value="1"/>
</dbReference>
<dbReference type="SUPFAM" id="SSF46689">
    <property type="entry name" value="Homeodomain-like"/>
    <property type="match status" value="1"/>
</dbReference>
<evidence type="ECO:0000259" key="5">
    <source>
        <dbReference type="PROSITE" id="PS50977"/>
    </source>
</evidence>
<dbReference type="InterPro" id="IPR001647">
    <property type="entry name" value="HTH_TetR"/>
</dbReference>
<dbReference type="RefSeq" id="WP_258783829.1">
    <property type="nucleotide sequence ID" value="NZ_JANUGP010000057.1"/>
</dbReference>
<name>A0ABT2BDH1_9ACTN</name>
<evidence type="ECO:0000313" key="7">
    <source>
        <dbReference type="Proteomes" id="UP001205612"/>
    </source>
</evidence>
<dbReference type="PRINTS" id="PR00455">
    <property type="entry name" value="HTHTETR"/>
</dbReference>
<dbReference type="InterPro" id="IPR036271">
    <property type="entry name" value="Tet_transcr_reg_TetR-rel_C_sf"/>
</dbReference>
<feature type="domain" description="HTH tetR-type" evidence="5">
    <location>
        <begin position="8"/>
        <end position="68"/>
    </location>
</feature>
<dbReference type="EMBL" id="JANUGP010000057">
    <property type="protein sequence ID" value="MCS0606466.1"/>
    <property type="molecule type" value="Genomic_DNA"/>
</dbReference>